<feature type="region of interest" description="Disordered" evidence="9">
    <location>
        <begin position="270"/>
        <end position="291"/>
    </location>
</feature>
<dbReference type="PANTHER" id="PTHR20854:SF4">
    <property type="entry name" value="INOSITOL-1-MONOPHOSPHATASE-RELATED"/>
    <property type="match status" value="1"/>
</dbReference>
<protein>
    <recommendedName>
        <fullName evidence="8">Inositol-1-monophosphatase</fullName>
        <ecNumber evidence="8">3.1.3.25</ecNumber>
    </recommendedName>
</protein>
<feature type="binding site" evidence="7">
    <location>
        <position position="212"/>
    </location>
    <ligand>
        <name>Mg(2+)</name>
        <dbReference type="ChEBI" id="CHEBI:18420"/>
        <label>1</label>
        <note>catalytic</note>
    </ligand>
</feature>
<dbReference type="GO" id="GO:0006020">
    <property type="term" value="P:inositol metabolic process"/>
    <property type="evidence" value="ECO:0007669"/>
    <property type="project" value="TreeGrafter"/>
</dbReference>
<proteinExistence type="inferred from homology"/>
<dbReference type="GO" id="GO:0046872">
    <property type="term" value="F:metal ion binding"/>
    <property type="evidence" value="ECO:0007669"/>
    <property type="project" value="UniProtKB-KW"/>
</dbReference>
<keyword evidence="11" id="KW-1185">Reference proteome</keyword>
<feature type="binding site" evidence="7">
    <location>
        <position position="83"/>
    </location>
    <ligand>
        <name>Mg(2+)</name>
        <dbReference type="ChEBI" id="CHEBI:18420"/>
        <label>1</label>
        <note>catalytic</note>
    </ligand>
</feature>
<comment type="similarity">
    <text evidence="3 8">Belongs to the inositol monophosphatase superfamily.</text>
</comment>
<dbReference type="OrthoDB" id="9772456at2"/>
<comment type="catalytic activity">
    <reaction evidence="1 8">
        <text>a myo-inositol phosphate + H2O = myo-inositol + phosphate</text>
        <dbReference type="Rhea" id="RHEA:24056"/>
        <dbReference type="ChEBI" id="CHEBI:15377"/>
        <dbReference type="ChEBI" id="CHEBI:17268"/>
        <dbReference type="ChEBI" id="CHEBI:43474"/>
        <dbReference type="ChEBI" id="CHEBI:84139"/>
        <dbReference type="EC" id="3.1.3.25"/>
    </reaction>
</comment>
<dbReference type="Pfam" id="PF00459">
    <property type="entry name" value="Inositol_P"/>
    <property type="match status" value="1"/>
</dbReference>
<name>A0A561WCD2_9ACTN</name>
<dbReference type="PROSITE" id="PS00629">
    <property type="entry name" value="IMP_1"/>
    <property type="match status" value="1"/>
</dbReference>
<dbReference type="GO" id="GO:0046854">
    <property type="term" value="P:phosphatidylinositol phosphate biosynthetic process"/>
    <property type="evidence" value="ECO:0007669"/>
    <property type="project" value="InterPro"/>
</dbReference>
<dbReference type="InterPro" id="IPR020583">
    <property type="entry name" value="Inositol_monoP_metal-BS"/>
</dbReference>
<evidence type="ECO:0000256" key="2">
    <source>
        <dbReference type="ARBA" id="ARBA00001946"/>
    </source>
</evidence>
<evidence type="ECO:0000256" key="8">
    <source>
        <dbReference type="RuleBase" id="RU364068"/>
    </source>
</evidence>
<dbReference type="EMBL" id="VIXA01000002">
    <property type="protein sequence ID" value="TWG21526.1"/>
    <property type="molecule type" value="Genomic_DNA"/>
</dbReference>
<evidence type="ECO:0000256" key="3">
    <source>
        <dbReference type="ARBA" id="ARBA00009759"/>
    </source>
</evidence>
<keyword evidence="5 8" id="KW-0378">Hydrolase</keyword>
<evidence type="ECO:0000313" key="11">
    <source>
        <dbReference type="Proteomes" id="UP000319927"/>
    </source>
</evidence>
<dbReference type="InterPro" id="IPR020550">
    <property type="entry name" value="Inositol_monophosphatase_CS"/>
</dbReference>
<feature type="binding site" evidence="7">
    <location>
        <position position="84"/>
    </location>
    <ligand>
        <name>Mg(2+)</name>
        <dbReference type="ChEBI" id="CHEBI:18420"/>
        <label>1</label>
        <note>catalytic</note>
    </ligand>
</feature>
<evidence type="ECO:0000313" key="10">
    <source>
        <dbReference type="EMBL" id="TWG21526.1"/>
    </source>
</evidence>
<feature type="binding site" evidence="7">
    <location>
        <position position="81"/>
    </location>
    <ligand>
        <name>Mg(2+)</name>
        <dbReference type="ChEBI" id="CHEBI:18420"/>
        <label>1</label>
        <note>catalytic</note>
    </ligand>
</feature>
<gene>
    <name evidence="10" type="ORF">FHX75_1239</name>
</gene>
<dbReference type="Proteomes" id="UP000319927">
    <property type="component" value="Unassembled WGS sequence"/>
</dbReference>
<dbReference type="AlphaFoldDB" id="A0A561WCD2"/>
<feature type="compositionally biased region" description="Pro residues" evidence="9">
    <location>
        <begin position="279"/>
        <end position="291"/>
    </location>
</feature>
<keyword evidence="4 7" id="KW-0479">Metal-binding</keyword>
<dbReference type="SUPFAM" id="SSF56655">
    <property type="entry name" value="Carbohydrate phosphatase"/>
    <property type="match status" value="1"/>
</dbReference>
<dbReference type="InterPro" id="IPR033942">
    <property type="entry name" value="IMPase"/>
</dbReference>
<dbReference type="PROSITE" id="PS00630">
    <property type="entry name" value="IMP_2"/>
    <property type="match status" value="1"/>
</dbReference>
<organism evidence="10 11">
    <name type="scientific">Micromonospora palomenae</name>
    <dbReference type="NCBI Taxonomy" id="1461247"/>
    <lineage>
        <taxon>Bacteria</taxon>
        <taxon>Bacillati</taxon>
        <taxon>Actinomycetota</taxon>
        <taxon>Actinomycetes</taxon>
        <taxon>Micromonosporales</taxon>
        <taxon>Micromonosporaceae</taxon>
        <taxon>Micromonospora</taxon>
    </lineage>
</organism>
<evidence type="ECO:0000256" key="4">
    <source>
        <dbReference type="ARBA" id="ARBA00022723"/>
    </source>
</evidence>
<dbReference type="GO" id="GO:0008934">
    <property type="term" value="F:inositol monophosphate 1-phosphatase activity"/>
    <property type="evidence" value="ECO:0007669"/>
    <property type="project" value="InterPro"/>
</dbReference>
<evidence type="ECO:0000256" key="1">
    <source>
        <dbReference type="ARBA" id="ARBA00001033"/>
    </source>
</evidence>
<evidence type="ECO:0000256" key="9">
    <source>
        <dbReference type="SAM" id="MobiDB-lite"/>
    </source>
</evidence>
<dbReference type="GO" id="GO:0007165">
    <property type="term" value="P:signal transduction"/>
    <property type="evidence" value="ECO:0007669"/>
    <property type="project" value="TreeGrafter"/>
</dbReference>
<reference evidence="10 11" key="1">
    <citation type="submission" date="2019-06" db="EMBL/GenBank/DDBJ databases">
        <title>Sequencing the genomes of 1000 actinobacteria strains.</title>
        <authorList>
            <person name="Klenk H.-P."/>
        </authorList>
    </citation>
    <scope>NUCLEOTIDE SEQUENCE [LARGE SCALE GENOMIC DNA]</scope>
    <source>
        <strain evidence="10 11">DSM 102131</strain>
    </source>
</reference>
<evidence type="ECO:0000256" key="6">
    <source>
        <dbReference type="ARBA" id="ARBA00022842"/>
    </source>
</evidence>
<dbReference type="CDD" id="cd01639">
    <property type="entry name" value="IMPase"/>
    <property type="match status" value="1"/>
</dbReference>
<dbReference type="EC" id="3.1.3.25" evidence="8"/>
<sequence>MSEYRELLPIAVEAVNRAAEAMRHRSPGALTVKGDRDFASELDYAIERDMRAFLSAQTPDIGFLGEEEGRTGSADMQWVLDPIDGTANFVRRLPLCAVSLALVHRTEAVLGVIELPFLASRYTAARGDGAYANGQEIRVSSTSEVGVAIVAIGDYAVGPDAEAMNRLRLALTAQLAAEAQRVRMTGSAAIDLAWLAEGRFDAALTLSNHAWDMAAGVVIAREAGAAVIDQDGADHDVNSAVTLAATPALSDAVLAVYRKAASAVDVVSHPLNRSGTVPDSPPPPAATGPTG</sequence>
<dbReference type="PRINTS" id="PR00377">
    <property type="entry name" value="IMPHPHTASES"/>
</dbReference>
<dbReference type="Gene3D" id="3.40.190.80">
    <property type="match status" value="1"/>
</dbReference>
<dbReference type="Gene3D" id="3.30.540.10">
    <property type="entry name" value="Fructose-1,6-Bisphosphatase, subunit A, domain 1"/>
    <property type="match status" value="1"/>
</dbReference>
<comment type="caution">
    <text evidence="10">The sequence shown here is derived from an EMBL/GenBank/DDBJ whole genome shotgun (WGS) entry which is preliminary data.</text>
</comment>
<feature type="binding site" evidence="7">
    <location>
        <position position="66"/>
    </location>
    <ligand>
        <name>Mg(2+)</name>
        <dbReference type="ChEBI" id="CHEBI:18420"/>
        <label>1</label>
        <note>catalytic</note>
    </ligand>
</feature>
<dbReference type="InterPro" id="IPR000760">
    <property type="entry name" value="Inositol_monophosphatase-like"/>
</dbReference>
<accession>A0A561WCD2</accession>
<comment type="cofactor">
    <cofactor evidence="2 7 8">
        <name>Mg(2+)</name>
        <dbReference type="ChEBI" id="CHEBI:18420"/>
    </cofactor>
</comment>
<keyword evidence="6 7" id="KW-0460">Magnesium</keyword>
<dbReference type="PANTHER" id="PTHR20854">
    <property type="entry name" value="INOSITOL MONOPHOSPHATASE"/>
    <property type="match status" value="1"/>
</dbReference>
<evidence type="ECO:0000256" key="5">
    <source>
        <dbReference type="ARBA" id="ARBA00022801"/>
    </source>
</evidence>
<evidence type="ECO:0000256" key="7">
    <source>
        <dbReference type="PIRSR" id="PIRSR600760-2"/>
    </source>
</evidence>
<dbReference type="RefSeq" id="WP_154939105.1">
    <property type="nucleotide sequence ID" value="NZ_VIXA01000002.1"/>
</dbReference>